<evidence type="ECO:0000256" key="1">
    <source>
        <dbReference type="SAM" id="SignalP"/>
    </source>
</evidence>
<dbReference type="SUPFAM" id="SSF57302">
    <property type="entry name" value="Snake toxin-like"/>
    <property type="match status" value="1"/>
</dbReference>
<accession>A0A820LM20</accession>
<sequence length="254" mass="26943">MAALFSYIILSSVVFLALQHAATGLRCYSCDPCDVVNNNTLITSSNGAGYSCWKTIRLIATGVTHTSRGIRTNCQEENSVFAGTALQHVATGLRCYSCDPCDAVNNNTLITSSNGAGYSCWKTITLAASVVTHTRRGILANCKEENSVFAGTVLQHAAIGLVCYSCDGCDNVNNSTTIATGIETLGYSCWKTITLAVPLVTYAQRGIISNYQEQNSVIAGAGVRTACCSTDRCNSGIPLPSSTGLVLFLINHVW</sequence>
<dbReference type="Proteomes" id="UP000663862">
    <property type="component" value="Unassembled WGS sequence"/>
</dbReference>
<dbReference type="InterPro" id="IPR045860">
    <property type="entry name" value="Snake_toxin-like_sf"/>
</dbReference>
<evidence type="ECO:0000313" key="3">
    <source>
        <dbReference type="Proteomes" id="UP000663862"/>
    </source>
</evidence>
<comment type="caution">
    <text evidence="2">The sequence shown here is derived from an EMBL/GenBank/DDBJ whole genome shotgun (WGS) entry which is preliminary data.</text>
</comment>
<evidence type="ECO:0008006" key="4">
    <source>
        <dbReference type="Google" id="ProtNLM"/>
    </source>
</evidence>
<organism evidence="2 3">
    <name type="scientific">Rotaria socialis</name>
    <dbReference type="NCBI Taxonomy" id="392032"/>
    <lineage>
        <taxon>Eukaryota</taxon>
        <taxon>Metazoa</taxon>
        <taxon>Spiralia</taxon>
        <taxon>Gnathifera</taxon>
        <taxon>Rotifera</taxon>
        <taxon>Eurotatoria</taxon>
        <taxon>Bdelloidea</taxon>
        <taxon>Philodinida</taxon>
        <taxon>Philodinidae</taxon>
        <taxon>Rotaria</taxon>
    </lineage>
</organism>
<gene>
    <name evidence="2" type="ORF">TSG867_LOCUS10102</name>
</gene>
<reference evidence="2" key="1">
    <citation type="submission" date="2021-02" db="EMBL/GenBank/DDBJ databases">
        <authorList>
            <person name="Nowell W R."/>
        </authorList>
    </citation>
    <scope>NUCLEOTIDE SEQUENCE</scope>
</reference>
<evidence type="ECO:0000313" key="2">
    <source>
        <dbReference type="EMBL" id="CAF4359382.1"/>
    </source>
</evidence>
<dbReference type="AlphaFoldDB" id="A0A820LM20"/>
<feature type="signal peptide" evidence="1">
    <location>
        <begin position="1"/>
        <end position="24"/>
    </location>
</feature>
<feature type="chain" id="PRO_5032539767" description="Sodefrin-like factor" evidence="1">
    <location>
        <begin position="25"/>
        <end position="254"/>
    </location>
</feature>
<proteinExistence type="predicted"/>
<keyword evidence="1" id="KW-0732">Signal</keyword>
<dbReference type="EMBL" id="CAJOBQ010000457">
    <property type="protein sequence ID" value="CAF4359382.1"/>
    <property type="molecule type" value="Genomic_DNA"/>
</dbReference>
<name>A0A820LM20_9BILA</name>
<protein>
    <recommendedName>
        <fullName evidence="4">Sodefrin-like factor</fullName>
    </recommendedName>
</protein>